<dbReference type="EMBL" id="GBEZ01008911">
    <property type="protein sequence ID" value="JAC76653.1"/>
    <property type="molecule type" value="Transcribed_RNA"/>
</dbReference>
<accession>A0A061RXJ8</accession>
<reference evidence="2" key="1">
    <citation type="submission" date="2014-05" db="EMBL/GenBank/DDBJ databases">
        <title>The transcriptome of the halophilic microalga Tetraselmis sp. GSL018 isolated from the Great Salt Lake, Utah.</title>
        <authorList>
            <person name="Jinkerson R.E."/>
            <person name="D'Adamo S."/>
            <person name="Posewitz M.C."/>
        </authorList>
    </citation>
    <scope>NUCLEOTIDE SEQUENCE</scope>
    <source>
        <strain evidence="2">GSL018</strain>
    </source>
</reference>
<feature type="region of interest" description="Disordered" evidence="1">
    <location>
        <begin position="1"/>
        <end position="29"/>
    </location>
</feature>
<sequence>MAVPGASSGFRQGCQARRPAQVRTRSGDLVVDPQRAHHPLAKRPQAFLQGHLAAGVVGGQLHGAVLAFVAVQLREALLVLGHLHHMRGDVSWR</sequence>
<evidence type="ECO:0000313" key="2">
    <source>
        <dbReference type="EMBL" id="JAC76653.1"/>
    </source>
</evidence>
<name>A0A061RXJ8_9CHLO</name>
<protein>
    <submittedName>
        <fullName evidence="2">Uncharacterized protein</fullName>
    </submittedName>
</protein>
<dbReference type="AlphaFoldDB" id="A0A061RXJ8"/>
<evidence type="ECO:0000256" key="1">
    <source>
        <dbReference type="SAM" id="MobiDB-lite"/>
    </source>
</evidence>
<organism evidence="2">
    <name type="scientific">Tetraselmis sp. GSL018</name>
    <dbReference type="NCBI Taxonomy" id="582737"/>
    <lineage>
        <taxon>Eukaryota</taxon>
        <taxon>Viridiplantae</taxon>
        <taxon>Chlorophyta</taxon>
        <taxon>core chlorophytes</taxon>
        <taxon>Chlorodendrophyceae</taxon>
        <taxon>Chlorodendrales</taxon>
        <taxon>Chlorodendraceae</taxon>
        <taxon>Tetraselmis</taxon>
    </lineage>
</organism>
<proteinExistence type="predicted"/>
<gene>
    <name evidence="2" type="ORF">TSPGSL018_19620</name>
</gene>